<comment type="caution">
    <text evidence="2">The sequence shown here is derived from an EMBL/GenBank/DDBJ whole genome shotgun (WGS) entry which is preliminary data.</text>
</comment>
<dbReference type="AlphaFoldDB" id="A0A834XS89"/>
<evidence type="ECO:0000313" key="2">
    <source>
        <dbReference type="EMBL" id="KAF7991602.1"/>
    </source>
</evidence>
<dbReference type="EMBL" id="JACMRX010000004">
    <property type="protein sequence ID" value="KAF7991602.1"/>
    <property type="molecule type" value="Genomic_DNA"/>
</dbReference>
<feature type="region of interest" description="Disordered" evidence="1">
    <location>
        <begin position="65"/>
        <end position="87"/>
    </location>
</feature>
<evidence type="ECO:0000256" key="1">
    <source>
        <dbReference type="SAM" id="MobiDB-lite"/>
    </source>
</evidence>
<organism evidence="2 3">
    <name type="scientific">Aphidius gifuensis</name>
    <name type="common">Parasitoid wasp</name>
    <dbReference type="NCBI Taxonomy" id="684658"/>
    <lineage>
        <taxon>Eukaryota</taxon>
        <taxon>Metazoa</taxon>
        <taxon>Ecdysozoa</taxon>
        <taxon>Arthropoda</taxon>
        <taxon>Hexapoda</taxon>
        <taxon>Insecta</taxon>
        <taxon>Pterygota</taxon>
        <taxon>Neoptera</taxon>
        <taxon>Endopterygota</taxon>
        <taxon>Hymenoptera</taxon>
        <taxon>Apocrita</taxon>
        <taxon>Ichneumonoidea</taxon>
        <taxon>Braconidae</taxon>
        <taxon>Aphidiinae</taxon>
        <taxon>Aphidius</taxon>
    </lineage>
</organism>
<reference evidence="2 3" key="1">
    <citation type="submission" date="2020-08" db="EMBL/GenBank/DDBJ databases">
        <title>Aphidius gifuensis genome sequencing and assembly.</title>
        <authorList>
            <person name="Du Z."/>
        </authorList>
    </citation>
    <scope>NUCLEOTIDE SEQUENCE [LARGE SCALE GENOMIC DNA]</scope>
    <source>
        <strain evidence="2">YNYX2018</strain>
        <tissue evidence="2">Adults</tissue>
    </source>
</reference>
<sequence>MKLRSSVIVQGSAPASIDDVVNDNKTECLGSRRSLRLSSKTRRDGIAKCMKQNTQIKKNIEKARLSDSSQLRSRSVTAQGSTPEPVDDVVNDDETKCLGNRRSLRLSSKTRRDGIAKCVKQNTQIKKNIKNATLLKSSTSLEVLKMTRLAKTVQQMTDNLAERVKSLESMINVVEHMSTSGKPHCACR</sequence>
<feature type="compositionally biased region" description="Low complexity" evidence="1">
    <location>
        <begin position="66"/>
        <end position="75"/>
    </location>
</feature>
<keyword evidence="3" id="KW-1185">Reference proteome</keyword>
<name>A0A834XS89_APHGI</name>
<proteinExistence type="predicted"/>
<protein>
    <submittedName>
        <fullName evidence="2">Uncharacterized protein</fullName>
    </submittedName>
</protein>
<gene>
    <name evidence="2" type="ORF">HCN44_008973</name>
</gene>
<dbReference type="Proteomes" id="UP000639338">
    <property type="component" value="Unassembled WGS sequence"/>
</dbReference>
<accession>A0A834XS89</accession>
<dbReference type="OrthoDB" id="5859291at2759"/>
<evidence type="ECO:0000313" key="3">
    <source>
        <dbReference type="Proteomes" id="UP000639338"/>
    </source>
</evidence>